<dbReference type="STRING" id="1121387.GCA_000429885_01235"/>
<dbReference type="CDD" id="cd00082">
    <property type="entry name" value="HisKA"/>
    <property type="match status" value="1"/>
</dbReference>
<dbReference type="CDD" id="cd00075">
    <property type="entry name" value="HATPase"/>
    <property type="match status" value="1"/>
</dbReference>
<dbReference type="SUPFAM" id="SSF52402">
    <property type="entry name" value="Adenine nucleotide alpha hydrolases-like"/>
    <property type="match status" value="1"/>
</dbReference>
<dbReference type="SUPFAM" id="SSF55874">
    <property type="entry name" value="ATPase domain of HSP90 chaperone/DNA topoisomerase II/histidine kinase"/>
    <property type="match status" value="1"/>
</dbReference>
<evidence type="ECO:0000256" key="10">
    <source>
        <dbReference type="ARBA" id="ARBA00022840"/>
    </source>
</evidence>
<dbReference type="Gene3D" id="3.40.50.300">
    <property type="entry name" value="P-loop containing nucleotide triphosphate hydrolases"/>
    <property type="match status" value="1"/>
</dbReference>
<dbReference type="PRINTS" id="PR00344">
    <property type="entry name" value="BCTRLSENSOR"/>
</dbReference>
<dbReference type="FunFam" id="3.40.50.620:FF:000112">
    <property type="entry name" value="Sensor histidine kinase KdpD"/>
    <property type="match status" value="1"/>
</dbReference>
<dbReference type="PANTHER" id="PTHR45569">
    <property type="entry name" value="SENSOR PROTEIN KDPD"/>
    <property type="match status" value="1"/>
</dbReference>
<dbReference type="GO" id="GO:0005886">
    <property type="term" value="C:plasma membrane"/>
    <property type="evidence" value="ECO:0007669"/>
    <property type="project" value="UniProtKB-SubCell"/>
</dbReference>
<dbReference type="InterPro" id="IPR027417">
    <property type="entry name" value="P-loop_NTPase"/>
</dbReference>
<evidence type="ECO:0000256" key="9">
    <source>
        <dbReference type="ARBA" id="ARBA00022777"/>
    </source>
</evidence>
<dbReference type="InterPro" id="IPR003852">
    <property type="entry name" value="Sig_transdc_His_kinase_KdpD_N"/>
</dbReference>
<evidence type="ECO:0000256" key="3">
    <source>
        <dbReference type="ARBA" id="ARBA00004236"/>
    </source>
</evidence>
<keyword evidence="9" id="KW-0418">Kinase</keyword>
<feature type="transmembrane region" description="Helical" evidence="15">
    <location>
        <begin position="394"/>
        <end position="413"/>
    </location>
</feature>
<dbReference type="Pfam" id="PF02518">
    <property type="entry name" value="HATPase_c"/>
    <property type="match status" value="1"/>
</dbReference>
<feature type="domain" description="Histidine kinase" evidence="16">
    <location>
        <begin position="635"/>
        <end position="846"/>
    </location>
</feature>
<feature type="region of interest" description="Disordered" evidence="14">
    <location>
        <begin position="841"/>
        <end position="861"/>
    </location>
</feature>
<dbReference type="Gene3D" id="1.20.120.620">
    <property type="entry name" value="Backbone structure of the membrane domain of e. Coli histidine kinase receptor kdpd"/>
    <property type="match status" value="1"/>
</dbReference>
<evidence type="ECO:0000256" key="6">
    <source>
        <dbReference type="ARBA" id="ARBA00022679"/>
    </source>
</evidence>
<dbReference type="InterPro" id="IPR038318">
    <property type="entry name" value="KdpD_sf"/>
</dbReference>
<proteinExistence type="predicted"/>
<evidence type="ECO:0000313" key="18">
    <source>
        <dbReference type="Proteomes" id="UP000242637"/>
    </source>
</evidence>
<dbReference type="KEGG" id="dco:SAMEA4475696_0852"/>
<dbReference type="FunFam" id="3.40.50.300:FF:000483">
    <property type="entry name" value="Sensor histidine kinase KdpD"/>
    <property type="match status" value="1"/>
</dbReference>
<keyword evidence="5" id="KW-0597">Phosphoprotein</keyword>
<dbReference type="GO" id="GO:0000155">
    <property type="term" value="F:phosphorelay sensor kinase activity"/>
    <property type="evidence" value="ECO:0007669"/>
    <property type="project" value="InterPro"/>
</dbReference>
<dbReference type="InterPro" id="IPR005467">
    <property type="entry name" value="His_kinase_dom"/>
</dbReference>
<sequence length="861" mass="92256">MHNTPPPHPTTGDNELVRKGRLRIYLGAAPGVGKTVAMLGEGHRRAERGTDVVIGIVETHDRSYTTKMLHGLETIPRITRTHRGTTLTDLDVDAVLRRNPDVVLVDELAHTCIPGSPHRRRYEDIETLLQAGIDVISTVNIQHLESLNDAVLAITGVRQQETVPDHVVRSADQIELVDMSPESLRRRLAHGNVYRPERVDAALASYFRPGNLAALRELALLWLADRVDETLQKYRANRGINAPWPARERIVVGLTGGPEGEQLLRRATRIASRGAGSEVHAVYVTTSDGLTSADFASVAAQQRLTADLGATFHTVSGDDIATALLDFARSVNASQIVIGTSRRSRLSRLFDPGVGETVVTHADEIDIHMVNHDHAHPSRTYLPTRATLSRTRRITGFTIGTAGIALLTTLLTATRNHHDLPLDVLLYLALTVLSALIGGLGPALFTAIVGSLTLNWFFARPIHTFTIADPQNVVALIVFVLVAAAVSSAVHLSARRASQARAAEREAASLTRASHAMLAAPDPLDFLVHECLDMFDMHAAAIIRHNPETTTPTTLAATNNYNPNHLHNAAVREKIDENTELVLIGPVLASTDQSLVSAYASHAYAVLTRRALQAEAATAASLASDNRARTALLSAVSHDLRTPLAAVKAAVSSLRSTDVQFTPEDQAELLAAIEDSADRLNTLVGNLLDASRLQTGVVKPRCRALDITEEARTCAAATSEPHRIHIHTTTPTPGWADPGLLDRCLANLLENALHYSPPGHDVTADIGVIAQRTQIRVVDTGPGVPTEDLERIFAPFQRRGDAPSGDGVGLGLAVARGLAETMGATITADPTPGGGLTMTIDLPTTAPNTTPPPPAATGSQP</sequence>
<dbReference type="Proteomes" id="UP000242637">
    <property type="component" value="Chromosome 1"/>
</dbReference>
<dbReference type="GO" id="GO:0005524">
    <property type="term" value="F:ATP binding"/>
    <property type="evidence" value="ECO:0007669"/>
    <property type="project" value="UniProtKB-KW"/>
</dbReference>
<feature type="transmembrane region" description="Helical" evidence="15">
    <location>
        <begin position="473"/>
        <end position="492"/>
    </location>
</feature>
<dbReference type="GO" id="GO:0005737">
    <property type="term" value="C:cytoplasm"/>
    <property type="evidence" value="ECO:0007669"/>
    <property type="project" value="UniProtKB-ARBA"/>
</dbReference>
<dbReference type="SMART" id="SM00388">
    <property type="entry name" value="HisKA"/>
    <property type="match status" value="1"/>
</dbReference>
<dbReference type="Gene3D" id="3.40.50.620">
    <property type="entry name" value="HUPs"/>
    <property type="match status" value="1"/>
</dbReference>
<dbReference type="PANTHER" id="PTHR45569:SF1">
    <property type="entry name" value="SENSOR PROTEIN KDPD"/>
    <property type="match status" value="1"/>
</dbReference>
<dbReference type="Gene3D" id="3.30.565.10">
    <property type="entry name" value="Histidine kinase-like ATPase, C-terminal domain"/>
    <property type="match status" value="1"/>
</dbReference>
<evidence type="ECO:0000256" key="1">
    <source>
        <dbReference type="ARBA" id="ARBA00000085"/>
    </source>
</evidence>
<dbReference type="InterPro" id="IPR003594">
    <property type="entry name" value="HATPase_dom"/>
</dbReference>
<evidence type="ECO:0000256" key="12">
    <source>
        <dbReference type="ARBA" id="ARBA00023012"/>
    </source>
</evidence>
<keyword evidence="8" id="KW-0547">Nucleotide-binding</keyword>
<keyword evidence="13 15" id="KW-0472">Membrane</keyword>
<dbReference type="InterPro" id="IPR006016">
    <property type="entry name" value="UspA"/>
</dbReference>
<dbReference type="InterPro" id="IPR052023">
    <property type="entry name" value="Histidine_kinase_KdpD"/>
</dbReference>
<evidence type="ECO:0000256" key="11">
    <source>
        <dbReference type="ARBA" id="ARBA00022989"/>
    </source>
</evidence>
<evidence type="ECO:0000256" key="2">
    <source>
        <dbReference type="ARBA" id="ARBA00004141"/>
    </source>
</evidence>
<organism evidence="17 18">
    <name type="scientific">Dermatophilus congolensis</name>
    <dbReference type="NCBI Taxonomy" id="1863"/>
    <lineage>
        <taxon>Bacteria</taxon>
        <taxon>Bacillati</taxon>
        <taxon>Actinomycetota</taxon>
        <taxon>Actinomycetes</taxon>
        <taxon>Micrococcales</taxon>
        <taxon>Dermatophilaceae</taxon>
        <taxon>Dermatophilus</taxon>
    </lineage>
</organism>
<dbReference type="InterPro" id="IPR036890">
    <property type="entry name" value="HATPase_C_sf"/>
</dbReference>
<protein>
    <recommendedName>
        <fullName evidence="4">histidine kinase</fullName>
        <ecNumber evidence="4">2.7.13.3</ecNumber>
    </recommendedName>
</protein>
<keyword evidence="10" id="KW-0067">ATP-binding</keyword>
<reference evidence="17 18" key="1">
    <citation type="submission" date="2017-06" db="EMBL/GenBank/DDBJ databases">
        <authorList>
            <consortium name="Pathogen Informatics"/>
        </authorList>
    </citation>
    <scope>NUCLEOTIDE SEQUENCE [LARGE SCALE GENOMIC DNA]</scope>
    <source>
        <strain evidence="17 18">NCTC13039</strain>
    </source>
</reference>
<dbReference type="EC" id="2.7.13.3" evidence="4"/>
<evidence type="ECO:0000256" key="4">
    <source>
        <dbReference type="ARBA" id="ARBA00012438"/>
    </source>
</evidence>
<dbReference type="PROSITE" id="PS50109">
    <property type="entry name" value="HIS_KIN"/>
    <property type="match status" value="1"/>
</dbReference>
<evidence type="ECO:0000256" key="15">
    <source>
        <dbReference type="SAM" id="Phobius"/>
    </source>
</evidence>
<evidence type="ECO:0000256" key="5">
    <source>
        <dbReference type="ARBA" id="ARBA00022553"/>
    </source>
</evidence>
<dbReference type="InterPro" id="IPR025201">
    <property type="entry name" value="KdpD_TM"/>
</dbReference>
<comment type="subcellular location">
    <subcellularLocation>
        <location evidence="3">Cell membrane</location>
    </subcellularLocation>
    <subcellularLocation>
        <location evidence="2">Membrane</location>
        <topology evidence="2">Multi-pass membrane protein</topology>
    </subcellularLocation>
</comment>
<dbReference type="CDD" id="cd01987">
    <property type="entry name" value="USP_KdpD-like"/>
    <property type="match status" value="1"/>
</dbReference>
<dbReference type="InterPro" id="IPR004358">
    <property type="entry name" value="Sig_transdc_His_kin-like_C"/>
</dbReference>
<dbReference type="InterPro" id="IPR014729">
    <property type="entry name" value="Rossmann-like_a/b/a_fold"/>
</dbReference>
<keyword evidence="7 15" id="KW-0812">Transmembrane</keyword>
<comment type="catalytic activity">
    <reaction evidence="1">
        <text>ATP + protein L-histidine = ADP + protein N-phospho-L-histidine.</text>
        <dbReference type="EC" id="2.7.13.3"/>
    </reaction>
</comment>
<evidence type="ECO:0000256" key="8">
    <source>
        <dbReference type="ARBA" id="ARBA00022741"/>
    </source>
</evidence>
<evidence type="ECO:0000256" key="14">
    <source>
        <dbReference type="SAM" id="MobiDB-lite"/>
    </source>
</evidence>
<keyword evidence="12" id="KW-0902">Two-component regulatory system</keyword>
<keyword evidence="18" id="KW-1185">Reference proteome</keyword>
<gene>
    <name evidence="17" type="primary">kdpD</name>
    <name evidence="17" type="ORF">SAMEA4475696_00852</name>
</gene>
<dbReference type="Pfam" id="PF13493">
    <property type="entry name" value="DUF4118"/>
    <property type="match status" value="1"/>
</dbReference>
<dbReference type="Pfam" id="PF02702">
    <property type="entry name" value="KdpD"/>
    <property type="match status" value="1"/>
</dbReference>
<dbReference type="InterPro" id="IPR036097">
    <property type="entry name" value="HisK_dim/P_sf"/>
</dbReference>
<dbReference type="SMART" id="SM00387">
    <property type="entry name" value="HATPase_c"/>
    <property type="match status" value="1"/>
</dbReference>
<dbReference type="EMBL" id="LT906453">
    <property type="protein sequence ID" value="SNV19904.1"/>
    <property type="molecule type" value="Genomic_DNA"/>
</dbReference>
<dbReference type="RefSeq" id="WP_084440996.1">
    <property type="nucleotide sequence ID" value="NZ_LT906453.1"/>
</dbReference>
<keyword evidence="6 17" id="KW-0808">Transferase</keyword>
<evidence type="ECO:0000256" key="13">
    <source>
        <dbReference type="ARBA" id="ARBA00023136"/>
    </source>
</evidence>
<feature type="transmembrane region" description="Helical" evidence="15">
    <location>
        <begin position="425"/>
        <end position="453"/>
    </location>
</feature>
<name>A0A239VEF7_9MICO</name>
<keyword evidence="11 15" id="KW-1133">Transmembrane helix</keyword>
<evidence type="ECO:0000256" key="7">
    <source>
        <dbReference type="ARBA" id="ARBA00022692"/>
    </source>
</evidence>
<dbReference type="GeneID" id="63459102"/>
<dbReference type="Pfam" id="PF00582">
    <property type="entry name" value="Usp"/>
    <property type="match status" value="1"/>
</dbReference>
<dbReference type="InterPro" id="IPR003661">
    <property type="entry name" value="HisK_dim/P_dom"/>
</dbReference>
<dbReference type="Pfam" id="PF00512">
    <property type="entry name" value="HisKA"/>
    <property type="match status" value="1"/>
</dbReference>
<dbReference type="AlphaFoldDB" id="A0A239VEF7"/>
<dbReference type="Gene3D" id="1.10.287.130">
    <property type="match status" value="1"/>
</dbReference>
<accession>A0A239VEF7</accession>
<dbReference type="OrthoDB" id="9806130at2"/>
<evidence type="ECO:0000259" key="16">
    <source>
        <dbReference type="PROSITE" id="PS50109"/>
    </source>
</evidence>
<evidence type="ECO:0000313" key="17">
    <source>
        <dbReference type="EMBL" id="SNV19904.1"/>
    </source>
</evidence>
<dbReference type="SUPFAM" id="SSF47384">
    <property type="entry name" value="Homodimeric domain of signal transducing histidine kinase"/>
    <property type="match status" value="1"/>
</dbReference>